<feature type="compositionally biased region" description="Acidic residues" evidence="1">
    <location>
        <begin position="123"/>
        <end position="138"/>
    </location>
</feature>
<sequence>MGKPSILSGGWKGLQGASPFFPMMRLRDGRFWRPAPPAARPPRPGLSMTFRFRMIRPLLTSRGFTRRFRMRTVSENGAALRREGKAGAAGSQRGSGRRDMRWQRWMSFFSLWVAEFNLGDGATAEEEEEEDEAAEEEGGGGALPGVDEEDAVWRADAAFGVRV</sequence>
<dbReference type="Proteomes" id="UP000314294">
    <property type="component" value="Unassembled WGS sequence"/>
</dbReference>
<evidence type="ECO:0000256" key="1">
    <source>
        <dbReference type="SAM" id="MobiDB-lite"/>
    </source>
</evidence>
<organism evidence="2 3">
    <name type="scientific">Liparis tanakae</name>
    <name type="common">Tanaka's snailfish</name>
    <dbReference type="NCBI Taxonomy" id="230148"/>
    <lineage>
        <taxon>Eukaryota</taxon>
        <taxon>Metazoa</taxon>
        <taxon>Chordata</taxon>
        <taxon>Craniata</taxon>
        <taxon>Vertebrata</taxon>
        <taxon>Euteleostomi</taxon>
        <taxon>Actinopterygii</taxon>
        <taxon>Neopterygii</taxon>
        <taxon>Teleostei</taxon>
        <taxon>Neoteleostei</taxon>
        <taxon>Acanthomorphata</taxon>
        <taxon>Eupercaria</taxon>
        <taxon>Perciformes</taxon>
        <taxon>Cottioidei</taxon>
        <taxon>Cottales</taxon>
        <taxon>Liparidae</taxon>
        <taxon>Liparis</taxon>
    </lineage>
</organism>
<feature type="region of interest" description="Disordered" evidence="1">
    <location>
        <begin position="122"/>
        <end position="150"/>
    </location>
</feature>
<reference evidence="2 3" key="1">
    <citation type="submission" date="2019-03" db="EMBL/GenBank/DDBJ databases">
        <title>First draft genome of Liparis tanakae, snailfish: a comprehensive survey of snailfish specific genes.</title>
        <authorList>
            <person name="Kim W."/>
            <person name="Song I."/>
            <person name="Jeong J.-H."/>
            <person name="Kim D."/>
            <person name="Kim S."/>
            <person name="Ryu S."/>
            <person name="Song J.Y."/>
            <person name="Lee S.K."/>
        </authorList>
    </citation>
    <scope>NUCLEOTIDE SEQUENCE [LARGE SCALE GENOMIC DNA]</scope>
    <source>
        <tissue evidence="2">Muscle</tissue>
    </source>
</reference>
<accession>A0A4Z2E683</accession>
<dbReference type="EMBL" id="SRLO01016245">
    <property type="protein sequence ID" value="TNN24153.1"/>
    <property type="molecule type" value="Genomic_DNA"/>
</dbReference>
<evidence type="ECO:0000313" key="3">
    <source>
        <dbReference type="Proteomes" id="UP000314294"/>
    </source>
</evidence>
<protein>
    <submittedName>
        <fullName evidence="2">Uncharacterized protein</fullName>
    </submittedName>
</protein>
<keyword evidence="3" id="KW-1185">Reference proteome</keyword>
<comment type="caution">
    <text evidence="2">The sequence shown here is derived from an EMBL/GenBank/DDBJ whole genome shotgun (WGS) entry which is preliminary data.</text>
</comment>
<dbReference type="AlphaFoldDB" id="A0A4Z2E683"/>
<proteinExistence type="predicted"/>
<evidence type="ECO:0000313" key="2">
    <source>
        <dbReference type="EMBL" id="TNN24153.1"/>
    </source>
</evidence>
<gene>
    <name evidence="2" type="ORF">EYF80_065724</name>
</gene>
<name>A0A4Z2E683_9TELE</name>